<dbReference type="Pfam" id="PF07715">
    <property type="entry name" value="Plug"/>
    <property type="match status" value="1"/>
</dbReference>
<dbReference type="InterPro" id="IPR037066">
    <property type="entry name" value="Plug_dom_sf"/>
</dbReference>
<name>A0A1E8FJ20_9ALTE</name>
<evidence type="ECO:0000313" key="13">
    <source>
        <dbReference type="EMBL" id="OFI35608.1"/>
    </source>
</evidence>
<keyword evidence="4 8" id="KW-0812">Transmembrane</keyword>
<dbReference type="Gene3D" id="2.40.170.20">
    <property type="entry name" value="TonB-dependent receptor, beta-barrel domain"/>
    <property type="match status" value="1"/>
</dbReference>
<evidence type="ECO:0000256" key="2">
    <source>
        <dbReference type="ARBA" id="ARBA00022448"/>
    </source>
</evidence>
<keyword evidence="2 8" id="KW-0813">Transport</keyword>
<dbReference type="Proteomes" id="UP000176037">
    <property type="component" value="Unassembled WGS sequence"/>
</dbReference>
<comment type="subcellular location">
    <subcellularLocation>
        <location evidence="1 8">Cell outer membrane</location>
        <topology evidence="1 8">Multi-pass membrane protein</topology>
    </subcellularLocation>
</comment>
<reference evidence="13 14" key="1">
    <citation type="submission" date="2016-09" db="EMBL/GenBank/DDBJ databases">
        <title>Alteromonas lipolytica, a new species isolated from sea water.</title>
        <authorList>
            <person name="Wu Y.-H."/>
            <person name="Cheng H."/>
            <person name="Xu X.-W."/>
        </authorList>
    </citation>
    <scope>NUCLEOTIDE SEQUENCE [LARGE SCALE GENOMIC DNA]</scope>
    <source>
        <strain evidence="13 14">JW12</strain>
    </source>
</reference>
<feature type="chain" id="PRO_5009214311" description="TonB-dependent receptor" evidence="10">
    <location>
        <begin position="23"/>
        <end position="989"/>
    </location>
</feature>
<evidence type="ECO:0000259" key="11">
    <source>
        <dbReference type="Pfam" id="PF00593"/>
    </source>
</evidence>
<dbReference type="STRING" id="1856405.BFC17_12695"/>
<dbReference type="InterPro" id="IPR000531">
    <property type="entry name" value="Beta-barrel_TonB"/>
</dbReference>
<keyword evidence="6 8" id="KW-0472">Membrane</keyword>
<dbReference type="SUPFAM" id="SSF56935">
    <property type="entry name" value="Porins"/>
    <property type="match status" value="1"/>
</dbReference>
<gene>
    <name evidence="13" type="ORF">BFC17_12695</name>
</gene>
<keyword evidence="14" id="KW-1185">Reference proteome</keyword>
<dbReference type="RefSeq" id="WP_070175352.1">
    <property type="nucleotide sequence ID" value="NZ_BMJR01000006.1"/>
</dbReference>
<evidence type="ECO:0000256" key="5">
    <source>
        <dbReference type="ARBA" id="ARBA00023077"/>
    </source>
</evidence>
<dbReference type="Gene3D" id="2.170.130.10">
    <property type="entry name" value="TonB-dependent receptor, plug domain"/>
    <property type="match status" value="1"/>
</dbReference>
<dbReference type="InterPro" id="IPR039426">
    <property type="entry name" value="TonB-dep_rcpt-like"/>
</dbReference>
<evidence type="ECO:0000256" key="3">
    <source>
        <dbReference type="ARBA" id="ARBA00022452"/>
    </source>
</evidence>
<organism evidence="13 14">
    <name type="scientific">Alteromonas lipolytica</name>
    <dbReference type="NCBI Taxonomy" id="1856405"/>
    <lineage>
        <taxon>Bacteria</taxon>
        <taxon>Pseudomonadati</taxon>
        <taxon>Pseudomonadota</taxon>
        <taxon>Gammaproteobacteria</taxon>
        <taxon>Alteromonadales</taxon>
        <taxon>Alteromonadaceae</taxon>
        <taxon>Alteromonas/Salinimonas group</taxon>
        <taxon>Alteromonas</taxon>
    </lineage>
</organism>
<dbReference type="PANTHER" id="PTHR47234:SF3">
    <property type="entry name" value="SECRETIN_TONB SHORT N-TERMINAL DOMAIN-CONTAINING PROTEIN"/>
    <property type="match status" value="1"/>
</dbReference>
<comment type="similarity">
    <text evidence="8 9">Belongs to the TonB-dependent receptor family.</text>
</comment>
<dbReference type="EMBL" id="MJIC01000009">
    <property type="protein sequence ID" value="OFI35608.1"/>
    <property type="molecule type" value="Genomic_DNA"/>
</dbReference>
<keyword evidence="3 8" id="KW-1134">Transmembrane beta strand</keyword>
<dbReference type="Pfam" id="PF00593">
    <property type="entry name" value="TonB_dep_Rec_b-barrel"/>
    <property type="match status" value="1"/>
</dbReference>
<keyword evidence="10" id="KW-0732">Signal</keyword>
<dbReference type="OrthoDB" id="9805434at2"/>
<evidence type="ECO:0000256" key="10">
    <source>
        <dbReference type="SAM" id="SignalP"/>
    </source>
</evidence>
<proteinExistence type="inferred from homology"/>
<protein>
    <recommendedName>
        <fullName evidence="15">TonB-dependent receptor</fullName>
    </recommendedName>
</protein>
<comment type="caution">
    <text evidence="13">The sequence shown here is derived from an EMBL/GenBank/DDBJ whole genome shotgun (WGS) entry which is preliminary data.</text>
</comment>
<keyword evidence="7 8" id="KW-0998">Cell outer membrane</keyword>
<evidence type="ECO:0000256" key="8">
    <source>
        <dbReference type="PROSITE-ProRule" id="PRU01360"/>
    </source>
</evidence>
<dbReference type="AlphaFoldDB" id="A0A1E8FJ20"/>
<feature type="domain" description="TonB-dependent receptor-like beta-barrel" evidence="11">
    <location>
        <begin position="604"/>
        <end position="950"/>
    </location>
</feature>
<dbReference type="InterPro" id="IPR012910">
    <property type="entry name" value="Plug_dom"/>
</dbReference>
<evidence type="ECO:0000256" key="4">
    <source>
        <dbReference type="ARBA" id="ARBA00022692"/>
    </source>
</evidence>
<evidence type="ECO:0008006" key="15">
    <source>
        <dbReference type="Google" id="ProtNLM"/>
    </source>
</evidence>
<feature type="signal peptide" evidence="10">
    <location>
        <begin position="1"/>
        <end position="22"/>
    </location>
</feature>
<evidence type="ECO:0000256" key="7">
    <source>
        <dbReference type="ARBA" id="ARBA00023237"/>
    </source>
</evidence>
<dbReference type="PANTHER" id="PTHR47234">
    <property type="match status" value="1"/>
</dbReference>
<accession>A0A1E8FJ20</accession>
<evidence type="ECO:0000259" key="12">
    <source>
        <dbReference type="Pfam" id="PF07715"/>
    </source>
</evidence>
<dbReference type="InterPro" id="IPR036942">
    <property type="entry name" value="Beta-barrel_TonB_sf"/>
</dbReference>
<keyword evidence="5 9" id="KW-0798">TonB box</keyword>
<dbReference type="PROSITE" id="PS52016">
    <property type="entry name" value="TONB_DEPENDENT_REC_3"/>
    <property type="match status" value="1"/>
</dbReference>
<evidence type="ECO:0000256" key="6">
    <source>
        <dbReference type="ARBA" id="ARBA00023136"/>
    </source>
</evidence>
<evidence type="ECO:0000256" key="1">
    <source>
        <dbReference type="ARBA" id="ARBA00004571"/>
    </source>
</evidence>
<evidence type="ECO:0000256" key="9">
    <source>
        <dbReference type="RuleBase" id="RU003357"/>
    </source>
</evidence>
<dbReference type="GO" id="GO:0009279">
    <property type="term" value="C:cell outer membrane"/>
    <property type="evidence" value="ECO:0007669"/>
    <property type="project" value="UniProtKB-SubCell"/>
</dbReference>
<evidence type="ECO:0000313" key="14">
    <source>
        <dbReference type="Proteomes" id="UP000176037"/>
    </source>
</evidence>
<sequence length="989" mass="106064">MKKIYKYSALAFAIAQATTAFAQEADSAADQATAESEVELINVTGSRIATNGAAAPTPVTAISQEDLANLAPSNIPDALNKLPQFTASTNQAFGGTFNADSPPLGNYFNLRGLGAERVLTMLNGQRISPTSQSNAVDANIIPQLLIKRVEVVTGGASAVYGSDAVSGVVNFITDDNFEGIKFDVSGGISAEGDNETYKAAIAGGFAINDKTNVILSAELFDNQGVPSLFDRDFAYGPGRQVVRAGSGNAADPYRTEEFTSGFIGLSRNRSLGPFGPGFTQDGLLAFPIPQSDLSSFGFPEDGGTSIAGTLETARFFGKVSFDLSDTLRGHVTAINSNSDTSFNSVPNNTTRDNYNRAMRVFGDNPYLNPATRTQLGLGDNDHIALAGLFNDIGVVTNETTNEYNSFQIGFEGEIGYDWTWEVTYNWGEAKQEIAFNEFKMREVWAAMDAVVDPSTGEVVCGITLRNPGAMDDCSPLNAIGYGNFSQEARDFVRADSIKTTKNTMQYLNFAFIGDVMDLPGGALTVALGGEFRKQELDVYSNADPTYYVNADGSNDYRAFVEDHIGIRGIDDSSLQAVSDYENGAITEGELRAALNTGTVPGFQALRYSSVNPGGAVGKQDVTEFFVEANAPLTEDFTVNLAARSTDYKTSGRVTTWKVGTSWHPTDSVRVRATASRDIAAPTLTQLFASPDPFFGQFIDTHLDGTPDEQNITPLYVRSGNQQLDPEEADTLSIGIVLQPEAVPGLTMSVDWYSIDISGAFGNLDAVSMNDECEASNGTASVCSYIIRPLPFSDRSLANAATEIRLNPFNLALLETSGVDIEVGYNFEALGGKIDLRGFLSHVIEYKTQQTVDDAPIERQGYTLPGTAATPGLPEWKGLLTQSYSNGTISATLSERFTGSYKLGLPGDVWDSNDPNIPGGEIDNEVYVDLNVAYAFGDDKQYSAFVNVQNLTDVEPPVTPALAPNLTVATDKQTFDVIGTMFTFGVRGSF</sequence>
<feature type="domain" description="TonB-dependent receptor plug" evidence="12">
    <location>
        <begin position="55"/>
        <end position="168"/>
    </location>
</feature>